<gene>
    <name evidence="1" type="ORF">C7460_1445</name>
</gene>
<evidence type="ECO:0000313" key="2">
    <source>
        <dbReference type="Proteomes" id="UP000256779"/>
    </source>
</evidence>
<name>A0A3D9KYM5_MARFU</name>
<sequence length="178" mass="20968">MNFRQKLADFVLGNRTISLHPDIALTGMNEQLESESLVILAGMNEQDNSFELDQYFQQMLSELQIKLPTKMEAANILLNYFMTQMVAEPTRAYELMTAIQNNVYYAIKWPESNSENQYMGHELGLEKLYTWYRELQDFNAGSMLLYYNELPRHKQKMKFEEHLVKEAQNWLNAGKTYT</sequence>
<keyword evidence="2" id="KW-1185">Reference proteome</keyword>
<comment type="caution">
    <text evidence="1">The sequence shown here is derived from an EMBL/GenBank/DDBJ whole genome shotgun (WGS) entry which is preliminary data.</text>
</comment>
<reference evidence="1 2" key="1">
    <citation type="submission" date="2018-07" db="EMBL/GenBank/DDBJ databases">
        <title>Genomic Encyclopedia of Type Strains, Phase IV (KMG-IV): sequencing the most valuable type-strain genomes for metagenomic binning, comparative biology and taxonomic classification.</title>
        <authorList>
            <person name="Goeker M."/>
        </authorList>
    </citation>
    <scope>NUCLEOTIDE SEQUENCE [LARGE SCALE GENOMIC DNA]</scope>
    <source>
        <strain evidence="1 2">DSM 4134</strain>
    </source>
</reference>
<evidence type="ECO:0000313" key="1">
    <source>
        <dbReference type="EMBL" id="RED91403.1"/>
    </source>
</evidence>
<dbReference type="Proteomes" id="UP000256779">
    <property type="component" value="Unassembled WGS sequence"/>
</dbReference>
<organism evidence="1 2">
    <name type="scientific">Marinoscillum furvescens DSM 4134</name>
    <dbReference type="NCBI Taxonomy" id="1122208"/>
    <lineage>
        <taxon>Bacteria</taxon>
        <taxon>Pseudomonadati</taxon>
        <taxon>Bacteroidota</taxon>
        <taxon>Cytophagia</taxon>
        <taxon>Cytophagales</taxon>
        <taxon>Reichenbachiellaceae</taxon>
        <taxon>Marinoscillum</taxon>
    </lineage>
</organism>
<dbReference type="EMBL" id="QREG01000044">
    <property type="protein sequence ID" value="RED91403.1"/>
    <property type="molecule type" value="Genomic_DNA"/>
</dbReference>
<protein>
    <submittedName>
        <fullName evidence="1">Uncharacterized protein</fullName>
    </submittedName>
</protein>
<accession>A0A3D9KYM5</accession>
<proteinExistence type="predicted"/>
<dbReference type="AlphaFoldDB" id="A0A3D9KYM5"/>